<reference evidence="2" key="1">
    <citation type="submission" date="2013-06" db="EMBL/GenBank/DDBJ databases">
        <authorList>
            <person name="Zhao Q."/>
        </authorList>
    </citation>
    <scope>NUCLEOTIDE SEQUENCE</scope>
    <source>
        <strain evidence="2">cv. W1943</strain>
    </source>
</reference>
<dbReference type="HOGENOM" id="CLU_1878834_0_0_1"/>
<dbReference type="AlphaFoldDB" id="A0A0E0QV82"/>
<reference evidence="1" key="2">
    <citation type="submission" date="2015-06" db="UniProtKB">
        <authorList>
            <consortium name="EnsemblPlants"/>
        </authorList>
    </citation>
    <scope>IDENTIFICATION</scope>
</reference>
<name>A0A0E0QV82_ORYRU</name>
<sequence length="136" mass="15236">MPPPTWGARRAPAAVPTWVTWEGSCDCCGFTEDCKAPYIAGMRAPYERIEVGLRALHGRHRRRAWLHLFAHFAGGGARPRAAPSSAASDESPPRHCWRPRARTGLIFVVFLLLLRRRLAGPVTGRRREGIDWKGKI</sequence>
<dbReference type="Proteomes" id="UP000008022">
    <property type="component" value="Unassembled WGS sequence"/>
</dbReference>
<evidence type="ECO:0000313" key="1">
    <source>
        <dbReference type="EnsemblPlants" id="ORUFI09G21540.1"/>
    </source>
</evidence>
<evidence type="ECO:0000313" key="2">
    <source>
        <dbReference type="Proteomes" id="UP000008022"/>
    </source>
</evidence>
<dbReference type="EnsemblPlants" id="ORUFI09G21540.1">
    <property type="protein sequence ID" value="ORUFI09G21540.1"/>
    <property type="gene ID" value="ORUFI09G21540"/>
</dbReference>
<protein>
    <submittedName>
        <fullName evidence="1">Uncharacterized protein</fullName>
    </submittedName>
</protein>
<dbReference type="Gramene" id="ORUFI09G21540.1">
    <property type="protein sequence ID" value="ORUFI09G21540.1"/>
    <property type="gene ID" value="ORUFI09G21540"/>
</dbReference>
<proteinExistence type="predicted"/>
<keyword evidence="2" id="KW-1185">Reference proteome</keyword>
<accession>A0A0E0QV82</accession>
<organism evidence="1 2">
    <name type="scientific">Oryza rufipogon</name>
    <name type="common">Brownbeard rice</name>
    <name type="synonym">Asian wild rice</name>
    <dbReference type="NCBI Taxonomy" id="4529"/>
    <lineage>
        <taxon>Eukaryota</taxon>
        <taxon>Viridiplantae</taxon>
        <taxon>Streptophyta</taxon>
        <taxon>Embryophyta</taxon>
        <taxon>Tracheophyta</taxon>
        <taxon>Spermatophyta</taxon>
        <taxon>Magnoliopsida</taxon>
        <taxon>Liliopsida</taxon>
        <taxon>Poales</taxon>
        <taxon>Poaceae</taxon>
        <taxon>BOP clade</taxon>
        <taxon>Oryzoideae</taxon>
        <taxon>Oryzeae</taxon>
        <taxon>Oryzinae</taxon>
        <taxon>Oryza</taxon>
    </lineage>
</organism>